<dbReference type="CDD" id="cd00553">
    <property type="entry name" value="NAD_synthase"/>
    <property type="match status" value="1"/>
</dbReference>
<dbReference type="NCBIfam" id="NF001979">
    <property type="entry name" value="PRK00768.1"/>
    <property type="match status" value="1"/>
</dbReference>
<evidence type="ECO:0000256" key="2">
    <source>
        <dbReference type="ARBA" id="ARBA00022598"/>
    </source>
</evidence>
<keyword evidence="13" id="KW-1185">Reference proteome</keyword>
<evidence type="ECO:0000313" key="12">
    <source>
        <dbReference type="EMBL" id="MFC0271343.1"/>
    </source>
</evidence>
<dbReference type="InterPro" id="IPR022310">
    <property type="entry name" value="NAD/GMP_synthase"/>
</dbReference>
<dbReference type="GO" id="GO:0008795">
    <property type="term" value="F:NAD+ synthase activity"/>
    <property type="evidence" value="ECO:0007669"/>
    <property type="project" value="UniProtKB-EC"/>
</dbReference>
<evidence type="ECO:0000256" key="9">
    <source>
        <dbReference type="RuleBase" id="RU003811"/>
    </source>
</evidence>
<dbReference type="EC" id="6.3.1.5" evidence="8 10"/>
<keyword evidence="6 8" id="KW-0460">Magnesium</keyword>
<proteinExistence type="inferred from homology"/>
<feature type="binding site" evidence="8">
    <location>
        <begin position="45"/>
        <end position="52"/>
    </location>
    <ligand>
        <name>ATP</name>
        <dbReference type="ChEBI" id="CHEBI:30616"/>
    </ligand>
</feature>
<keyword evidence="5 8" id="KW-0067">ATP-binding</keyword>
<comment type="similarity">
    <text evidence="1 8 9">Belongs to the NAD synthetase family.</text>
</comment>
<gene>
    <name evidence="8 12" type="primary">nadE</name>
    <name evidence="12" type="ORF">ACFFIX_07740</name>
</gene>
<reference evidence="12 13" key="1">
    <citation type="submission" date="2024-09" db="EMBL/GenBank/DDBJ databases">
        <authorList>
            <person name="Sun Q."/>
            <person name="Mori K."/>
        </authorList>
    </citation>
    <scope>NUCLEOTIDE SEQUENCE [LARGE SCALE GENOMIC DNA]</scope>
    <source>
        <strain evidence="12 13">CCM 7228</strain>
    </source>
</reference>
<dbReference type="InterPro" id="IPR022926">
    <property type="entry name" value="NH(3)-dep_NAD(+)_synth"/>
</dbReference>
<evidence type="ECO:0000256" key="1">
    <source>
        <dbReference type="ARBA" id="ARBA00005859"/>
    </source>
</evidence>
<dbReference type="Proteomes" id="UP001589854">
    <property type="component" value="Unassembled WGS sequence"/>
</dbReference>
<feature type="binding site" evidence="8">
    <location>
        <position position="163"/>
    </location>
    <ligand>
        <name>Mg(2+)</name>
        <dbReference type="ChEBI" id="CHEBI:18420"/>
    </ligand>
</feature>
<dbReference type="InterPro" id="IPR003694">
    <property type="entry name" value="NAD_synthase"/>
</dbReference>
<evidence type="ECO:0000256" key="6">
    <source>
        <dbReference type="ARBA" id="ARBA00022842"/>
    </source>
</evidence>
<feature type="binding site" evidence="8">
    <location>
        <position position="178"/>
    </location>
    <ligand>
        <name>deamido-NAD(+)</name>
        <dbReference type="ChEBI" id="CHEBI:58437"/>
        <note>ligand shared between two neighboring subunits</note>
    </ligand>
</feature>
<dbReference type="SUPFAM" id="SSF52402">
    <property type="entry name" value="Adenine nucleotide alpha hydrolases-like"/>
    <property type="match status" value="1"/>
</dbReference>
<sequence>MSLQQQIIRELQVKPTINSEEEIRYRIDFLKEYLIKSKAKGYVLGISGGQDSTLAGKLAQLAVEELRQDGFDASFTSIRLPYNTQADEKDARLALEFINPDDSLIFDIASTVDEFTNAYKLTTQNTLSDFNKGNVKARTRMIAQYAVSGERNSLVIGTDHAAEAVTGFFTKYGDGGADILPLSGLSKRQGRQLLIALSAPEQLYKKIPTADLLDNKPLQADETELGISYDELDDYLEGKQVSKEVALKIDARYAATQHKRNLPSTMYDNWWK</sequence>
<feature type="domain" description="NAD/GMP synthase" evidence="11">
    <location>
        <begin position="23"/>
        <end position="263"/>
    </location>
</feature>
<evidence type="ECO:0000256" key="8">
    <source>
        <dbReference type="HAMAP-Rule" id="MF_00193"/>
    </source>
</evidence>
<dbReference type="Gene3D" id="3.40.50.620">
    <property type="entry name" value="HUPs"/>
    <property type="match status" value="1"/>
</dbReference>
<organism evidence="12 13">
    <name type="scientific">Metabacillus herbersteinensis</name>
    <dbReference type="NCBI Taxonomy" id="283816"/>
    <lineage>
        <taxon>Bacteria</taxon>
        <taxon>Bacillati</taxon>
        <taxon>Bacillota</taxon>
        <taxon>Bacilli</taxon>
        <taxon>Bacillales</taxon>
        <taxon>Bacillaceae</taxon>
        <taxon>Metabacillus</taxon>
    </lineage>
</organism>
<dbReference type="PANTHER" id="PTHR23090:SF7">
    <property type="entry name" value="NH(3)-DEPENDENT NAD(+) SYNTHETASE"/>
    <property type="match status" value="1"/>
</dbReference>
<comment type="pathway">
    <text evidence="8">Cofactor biosynthesis; NAD(+) biosynthesis; NAD(+) from deamido-NAD(+) (ammonia route): step 1/1.</text>
</comment>
<feature type="binding site" evidence="8">
    <location>
        <position position="51"/>
    </location>
    <ligand>
        <name>Mg(2+)</name>
        <dbReference type="ChEBI" id="CHEBI:18420"/>
    </ligand>
</feature>
<dbReference type="EMBL" id="JBHLVO010000004">
    <property type="protein sequence ID" value="MFC0271343.1"/>
    <property type="molecule type" value="Genomic_DNA"/>
</dbReference>
<keyword evidence="2 8" id="KW-0436">Ligase</keyword>
<keyword evidence="4 8" id="KW-0547">Nucleotide-binding</keyword>
<comment type="caution">
    <text evidence="12">The sequence shown here is derived from an EMBL/GenBank/DDBJ whole genome shotgun (WGS) entry which is preliminary data.</text>
</comment>
<comment type="function">
    <text evidence="8">Catalyzes the ATP-dependent amidation of deamido-NAD to form NAD. Uses ammonia as a nitrogen source.</text>
</comment>
<dbReference type="PANTHER" id="PTHR23090">
    <property type="entry name" value="NH 3 /GLUTAMINE-DEPENDENT NAD + SYNTHETASE"/>
    <property type="match status" value="1"/>
</dbReference>
<dbReference type="NCBIfam" id="TIGR00552">
    <property type="entry name" value="nadE"/>
    <property type="match status" value="1"/>
</dbReference>
<feature type="binding site" evidence="8">
    <location>
        <position position="158"/>
    </location>
    <ligand>
        <name>ATP</name>
        <dbReference type="ChEBI" id="CHEBI:30616"/>
    </ligand>
</feature>
<comment type="subunit">
    <text evidence="8">Homodimer.</text>
</comment>
<evidence type="ECO:0000256" key="4">
    <source>
        <dbReference type="ARBA" id="ARBA00022741"/>
    </source>
</evidence>
<feature type="binding site" evidence="8">
    <location>
        <position position="187"/>
    </location>
    <ligand>
        <name>ATP</name>
        <dbReference type="ChEBI" id="CHEBI:30616"/>
    </ligand>
</feature>
<evidence type="ECO:0000256" key="7">
    <source>
        <dbReference type="ARBA" id="ARBA00023027"/>
    </source>
</evidence>
<dbReference type="InterPro" id="IPR014729">
    <property type="entry name" value="Rossmann-like_a/b/a_fold"/>
</dbReference>
<feature type="binding site" description="in other chain" evidence="8">
    <location>
        <begin position="258"/>
        <end position="259"/>
    </location>
    <ligand>
        <name>deamido-NAD(+)</name>
        <dbReference type="ChEBI" id="CHEBI:58437"/>
        <note>ligand shared between two neighboring subunits</note>
    </ligand>
</feature>
<name>A0ABV6GCE9_9BACI</name>
<feature type="binding site" description="in other chain" evidence="8">
    <location>
        <position position="138"/>
    </location>
    <ligand>
        <name>deamido-NAD(+)</name>
        <dbReference type="ChEBI" id="CHEBI:58437"/>
        <note>ligand shared between two neighboring subunits</note>
    </ligand>
</feature>
<dbReference type="Pfam" id="PF02540">
    <property type="entry name" value="NAD_synthase"/>
    <property type="match status" value="1"/>
</dbReference>
<comment type="catalytic activity">
    <reaction evidence="8 10">
        <text>deamido-NAD(+) + NH4(+) + ATP = AMP + diphosphate + NAD(+) + H(+)</text>
        <dbReference type="Rhea" id="RHEA:21188"/>
        <dbReference type="ChEBI" id="CHEBI:15378"/>
        <dbReference type="ChEBI" id="CHEBI:28938"/>
        <dbReference type="ChEBI" id="CHEBI:30616"/>
        <dbReference type="ChEBI" id="CHEBI:33019"/>
        <dbReference type="ChEBI" id="CHEBI:57540"/>
        <dbReference type="ChEBI" id="CHEBI:58437"/>
        <dbReference type="ChEBI" id="CHEBI:456215"/>
        <dbReference type="EC" id="6.3.1.5"/>
    </reaction>
</comment>
<accession>A0ABV6GCE9</accession>
<evidence type="ECO:0000313" key="13">
    <source>
        <dbReference type="Proteomes" id="UP001589854"/>
    </source>
</evidence>
<protein>
    <recommendedName>
        <fullName evidence="8 10">NH(3)-dependent NAD(+) synthetase</fullName>
        <ecNumber evidence="8 10">6.3.1.5</ecNumber>
    </recommendedName>
</protein>
<evidence type="ECO:0000256" key="5">
    <source>
        <dbReference type="ARBA" id="ARBA00022840"/>
    </source>
</evidence>
<feature type="binding site" description="in other chain" evidence="8">
    <location>
        <position position="171"/>
    </location>
    <ligand>
        <name>deamido-NAD(+)</name>
        <dbReference type="ChEBI" id="CHEBI:58437"/>
        <note>ligand shared between two neighboring subunits</note>
    </ligand>
</feature>
<dbReference type="RefSeq" id="WP_378932236.1">
    <property type="nucleotide sequence ID" value="NZ_JBHLVO010000004.1"/>
</dbReference>
<dbReference type="HAMAP" id="MF_00193">
    <property type="entry name" value="NadE_ammonia_dep"/>
    <property type="match status" value="1"/>
</dbReference>
<keyword evidence="3 8" id="KW-0479">Metal-binding</keyword>
<feature type="binding site" evidence="8">
    <location>
        <position position="209"/>
    </location>
    <ligand>
        <name>ATP</name>
        <dbReference type="ChEBI" id="CHEBI:30616"/>
    </ligand>
</feature>
<evidence type="ECO:0000256" key="3">
    <source>
        <dbReference type="ARBA" id="ARBA00022723"/>
    </source>
</evidence>
<evidence type="ECO:0000259" key="11">
    <source>
        <dbReference type="Pfam" id="PF02540"/>
    </source>
</evidence>
<evidence type="ECO:0000256" key="10">
    <source>
        <dbReference type="RuleBase" id="RU003812"/>
    </source>
</evidence>
<keyword evidence="7 8" id="KW-0520">NAD</keyword>